<gene>
    <name evidence="4" type="ORF">UA08_06707</name>
</gene>
<reference evidence="4 5" key="1">
    <citation type="submission" date="2015-06" db="EMBL/GenBank/DDBJ databases">
        <title>Talaromyces atroroseus IBT 11181 draft genome.</title>
        <authorList>
            <person name="Rasmussen K.B."/>
            <person name="Rasmussen S."/>
            <person name="Petersen B."/>
            <person name="Sicheritz-Ponten T."/>
            <person name="Mortensen U.H."/>
            <person name="Thrane U."/>
        </authorList>
    </citation>
    <scope>NUCLEOTIDE SEQUENCE [LARGE SCALE GENOMIC DNA]</scope>
    <source>
        <strain evidence="4 5">IBT 11181</strain>
    </source>
</reference>
<accession>A0A225AAT5</accession>
<keyword evidence="5" id="KW-1185">Reference proteome</keyword>
<dbReference type="Proteomes" id="UP000214365">
    <property type="component" value="Unassembled WGS sequence"/>
</dbReference>
<keyword evidence="3" id="KW-1133">Transmembrane helix</keyword>
<evidence type="ECO:0000256" key="3">
    <source>
        <dbReference type="SAM" id="Phobius"/>
    </source>
</evidence>
<organism evidence="4 5">
    <name type="scientific">Talaromyces atroroseus</name>
    <dbReference type="NCBI Taxonomy" id="1441469"/>
    <lineage>
        <taxon>Eukaryota</taxon>
        <taxon>Fungi</taxon>
        <taxon>Dikarya</taxon>
        <taxon>Ascomycota</taxon>
        <taxon>Pezizomycotina</taxon>
        <taxon>Eurotiomycetes</taxon>
        <taxon>Eurotiomycetidae</taxon>
        <taxon>Eurotiales</taxon>
        <taxon>Trichocomaceae</taxon>
        <taxon>Talaromyces</taxon>
        <taxon>Talaromyces sect. Trachyspermi</taxon>
    </lineage>
</organism>
<dbReference type="PANTHER" id="PTHR33365:SF6">
    <property type="entry name" value="OXIDASE USTYA"/>
    <property type="match status" value="1"/>
</dbReference>
<dbReference type="GeneID" id="31006462"/>
<evidence type="ECO:0000256" key="2">
    <source>
        <dbReference type="SAM" id="MobiDB-lite"/>
    </source>
</evidence>
<feature type="region of interest" description="Disordered" evidence="2">
    <location>
        <begin position="1"/>
        <end position="27"/>
    </location>
</feature>
<comment type="caution">
    <text evidence="4">The sequence shown here is derived from an EMBL/GenBank/DDBJ whole genome shotgun (WGS) entry which is preliminary data.</text>
</comment>
<dbReference type="Pfam" id="PF11807">
    <property type="entry name" value="UstYa"/>
    <property type="match status" value="1"/>
</dbReference>
<dbReference type="RefSeq" id="XP_020118123.1">
    <property type="nucleotide sequence ID" value="XM_020269014.1"/>
</dbReference>
<comment type="similarity">
    <text evidence="1">Belongs to the ustYa family.</text>
</comment>
<evidence type="ECO:0008006" key="6">
    <source>
        <dbReference type="Google" id="ProtNLM"/>
    </source>
</evidence>
<dbReference type="EMBL" id="LFMY01000010">
    <property type="protein sequence ID" value="OKL58002.1"/>
    <property type="molecule type" value="Genomic_DNA"/>
</dbReference>
<dbReference type="InterPro" id="IPR021765">
    <property type="entry name" value="UstYa-like"/>
</dbReference>
<name>A0A225AAT5_TALAT</name>
<feature type="transmembrane region" description="Helical" evidence="3">
    <location>
        <begin position="39"/>
        <end position="59"/>
    </location>
</feature>
<keyword evidence="3" id="KW-0472">Membrane</keyword>
<sequence length="261" mass="29818">MAADEELQYTPLRTQENQDDDKASESHFQYDHRRKSFPWTYAVIILLAISNIVSIGLSVRQHTHAEEEEASAPANLPIPPEIGIDHKPFWWNTQYSSTNSTLQDELWDSIVWTHGMIARDRGWAQSQNWPDTMRLPGDESKGVWLLEGYHEIHCLRLIREYWKKSTTDPSFDVQPSRAAHVAHCFDALFQVILCHADATPLDVTGGTVVGNAELRKCRDWGQLRAYATENSACYKEMPGAAFEDYFGHCDDGDGIRDLRPR</sequence>
<dbReference type="STRING" id="1441469.A0A225AAT5"/>
<dbReference type="PANTHER" id="PTHR33365">
    <property type="entry name" value="YALI0B05434P"/>
    <property type="match status" value="1"/>
</dbReference>
<protein>
    <recommendedName>
        <fullName evidence="6">Oxidase ustYa</fullName>
    </recommendedName>
</protein>
<dbReference type="OrthoDB" id="4227068at2759"/>
<evidence type="ECO:0000256" key="1">
    <source>
        <dbReference type="ARBA" id="ARBA00035112"/>
    </source>
</evidence>
<evidence type="ECO:0000313" key="4">
    <source>
        <dbReference type="EMBL" id="OKL58002.1"/>
    </source>
</evidence>
<dbReference type="AlphaFoldDB" id="A0A225AAT5"/>
<keyword evidence="3" id="KW-0812">Transmembrane</keyword>
<dbReference type="GO" id="GO:0043386">
    <property type="term" value="P:mycotoxin biosynthetic process"/>
    <property type="evidence" value="ECO:0007669"/>
    <property type="project" value="InterPro"/>
</dbReference>
<evidence type="ECO:0000313" key="5">
    <source>
        <dbReference type="Proteomes" id="UP000214365"/>
    </source>
</evidence>
<proteinExistence type="inferred from homology"/>